<dbReference type="InterPro" id="IPR051678">
    <property type="entry name" value="AGP_Transferase"/>
</dbReference>
<dbReference type="OMA" id="ALFKIFY"/>
<dbReference type="OrthoDB" id="3645574at2759"/>
<dbReference type="PANTHER" id="PTHR21310:SF37">
    <property type="entry name" value="AMINOGLYCOSIDE PHOSPHOTRANSFERASE DOMAIN-CONTAINING PROTEIN"/>
    <property type="match status" value="1"/>
</dbReference>
<protein>
    <recommendedName>
        <fullName evidence="3">Aminoglycoside phosphotransferase domain-containing protein</fullName>
    </recommendedName>
</protein>
<name>A0A3E2HES1_SCYLI</name>
<comment type="caution">
    <text evidence="1">The sequence shown here is derived from an EMBL/GenBank/DDBJ whole genome shotgun (WGS) entry which is preliminary data.</text>
</comment>
<dbReference type="AlphaFoldDB" id="A0A3E2HES1"/>
<feature type="non-terminal residue" evidence="1">
    <location>
        <position position="500"/>
    </location>
</feature>
<organism evidence="1 2">
    <name type="scientific">Scytalidium lignicola</name>
    <name type="common">Hyphomycete</name>
    <dbReference type="NCBI Taxonomy" id="5539"/>
    <lineage>
        <taxon>Eukaryota</taxon>
        <taxon>Fungi</taxon>
        <taxon>Dikarya</taxon>
        <taxon>Ascomycota</taxon>
        <taxon>Pezizomycotina</taxon>
        <taxon>Leotiomycetes</taxon>
        <taxon>Leotiomycetes incertae sedis</taxon>
        <taxon>Scytalidium</taxon>
    </lineage>
</organism>
<keyword evidence="2" id="KW-1185">Reference proteome</keyword>
<evidence type="ECO:0000313" key="1">
    <source>
        <dbReference type="EMBL" id="RFU31918.1"/>
    </source>
</evidence>
<dbReference type="Proteomes" id="UP000258309">
    <property type="component" value="Unassembled WGS sequence"/>
</dbReference>
<evidence type="ECO:0008006" key="3">
    <source>
        <dbReference type="Google" id="ProtNLM"/>
    </source>
</evidence>
<reference evidence="1 2" key="1">
    <citation type="submission" date="2018-05" db="EMBL/GenBank/DDBJ databases">
        <title>Draft genome sequence of Scytalidium lignicola DSM 105466, a ubiquitous saprotrophic fungus.</title>
        <authorList>
            <person name="Buettner E."/>
            <person name="Gebauer A.M."/>
            <person name="Hofrichter M."/>
            <person name="Liers C."/>
            <person name="Kellner H."/>
        </authorList>
    </citation>
    <scope>NUCLEOTIDE SEQUENCE [LARGE SCALE GENOMIC DNA]</scope>
    <source>
        <strain evidence="1 2">DSM 105466</strain>
    </source>
</reference>
<proteinExistence type="predicted"/>
<evidence type="ECO:0000313" key="2">
    <source>
        <dbReference type="Proteomes" id="UP000258309"/>
    </source>
</evidence>
<accession>A0A3E2HES1</accession>
<sequence length="500" mass="57599">MAMPRRLLRGEITYSSAKLDETNILHKLTLWEERNKFFNYTHCKRYLIQTIAAHHLGLSTKENCRISGPDDWLHGSFNLCIPITVESGNNRLDQRLIIRFPLPYRVGEAFRPGNADEKLRCEAGAYAWLQENCPDVPIPYLFGFGLSTGQSLLKTYQSSPAAFTMSAAKFSHGLDIRSPPGVGYLLLEYIDESQGKMLSCTWSQKSQEVKLRNNLFRSLSRIFLSFSRVPLSRIGSFTIGDDGVLRLINRPLSLEIQDLENEHIPVDIPRTTTYSTVDSYVTDILAFHDSRLRYQPNAINSLEDGLYQMAALKTMKAIYPHFFQPELRRGPFVFCLTDLHQSNLFVDDQWTFTKVVDLEWAFSRPVEMLHPPYWLISQPVDGIDAHEYEKLHQEFLDALEDEERRFAPQEPGKPLLSGILRQGWKTGTFWYFLALDSPTGLFGLFYDHIQPRFANFFGIMKCYWSIDADSFIKAKIKDKEDYDLKLGQEFGLNIQPTSQL</sequence>
<dbReference type="EMBL" id="NCSJ02000065">
    <property type="protein sequence ID" value="RFU31918.1"/>
    <property type="molecule type" value="Genomic_DNA"/>
</dbReference>
<feature type="non-terminal residue" evidence="1">
    <location>
        <position position="1"/>
    </location>
</feature>
<dbReference type="STRING" id="5539.A0A3E2HES1"/>
<gene>
    <name evidence="1" type="ORF">B7463_g4434</name>
</gene>
<dbReference type="PANTHER" id="PTHR21310">
    <property type="entry name" value="AMINOGLYCOSIDE PHOSPHOTRANSFERASE-RELATED-RELATED"/>
    <property type="match status" value="1"/>
</dbReference>
<dbReference type="SUPFAM" id="SSF56112">
    <property type="entry name" value="Protein kinase-like (PK-like)"/>
    <property type="match status" value="1"/>
</dbReference>
<dbReference type="InterPro" id="IPR011009">
    <property type="entry name" value="Kinase-like_dom_sf"/>
</dbReference>